<dbReference type="SUPFAM" id="SSF55811">
    <property type="entry name" value="Nudix"/>
    <property type="match status" value="1"/>
</dbReference>
<proteinExistence type="predicted"/>
<name>A0A158CR15_9BURK</name>
<protein>
    <submittedName>
        <fullName evidence="2">NUDIX domain protein</fullName>
    </submittedName>
</protein>
<comment type="caution">
    <text evidence="2">The sequence shown here is derived from an EMBL/GenBank/DDBJ whole genome shotgun (WGS) entry which is preliminary data.</text>
</comment>
<dbReference type="InterPro" id="IPR000086">
    <property type="entry name" value="NUDIX_hydrolase_dom"/>
</dbReference>
<dbReference type="Proteomes" id="UP000054851">
    <property type="component" value="Unassembled WGS sequence"/>
</dbReference>
<dbReference type="InterPro" id="IPR015797">
    <property type="entry name" value="NUDIX_hydrolase-like_dom_sf"/>
</dbReference>
<dbReference type="GO" id="GO:0003824">
    <property type="term" value="F:catalytic activity"/>
    <property type="evidence" value="ECO:0007669"/>
    <property type="project" value="UniProtKB-ARBA"/>
</dbReference>
<feature type="domain" description="Nudix hydrolase" evidence="1">
    <location>
        <begin position="196"/>
        <end position="298"/>
    </location>
</feature>
<dbReference type="Gene3D" id="3.90.79.10">
    <property type="entry name" value="Nucleoside Triphosphate Pyrophosphohydrolase"/>
    <property type="match status" value="1"/>
</dbReference>
<dbReference type="Pfam" id="PF00293">
    <property type="entry name" value="NUDIX"/>
    <property type="match status" value="1"/>
</dbReference>
<evidence type="ECO:0000313" key="2">
    <source>
        <dbReference type="EMBL" id="SAK84306.1"/>
    </source>
</evidence>
<dbReference type="RefSeq" id="WP_061170833.1">
    <property type="nucleotide sequence ID" value="NZ_FCOA02000026.1"/>
</dbReference>
<keyword evidence="3" id="KW-1185">Reference proteome</keyword>
<sequence>MWIITSIGFFSVVQKPGDIAADTLTVRARVRGDLEALRVQYLPRLGPITESRTNDYRFRAVAPRASVTAAMASMIADLQYSNFKSEVAQKQGAERAHVYHDVWHALYELQKSENTGPVIHPRRNDSGGHVEIRKPSTPSALAAWSQADAIACVVPDGEVPAYINGTSTRSESDVPLASEQPETLCEPAFEVPSGYKGAAGVVVREPDGRVWLVAPTNRFGNYDATFPKGTMHEKSAQATALIEAFEESGLRVRLIAHLVDVKRSQSCTRYYLAERVAGNPADMGWESQAVILVPAAKLGDVLNSAYDKPVIEALSKVIA</sequence>
<organism evidence="2 3">
    <name type="scientific">Caballeronia hypogeia</name>
    <dbReference type="NCBI Taxonomy" id="1777140"/>
    <lineage>
        <taxon>Bacteria</taxon>
        <taxon>Pseudomonadati</taxon>
        <taxon>Pseudomonadota</taxon>
        <taxon>Betaproteobacteria</taxon>
        <taxon>Burkholderiales</taxon>
        <taxon>Burkholderiaceae</taxon>
        <taxon>Caballeronia</taxon>
    </lineage>
</organism>
<dbReference type="STRING" id="1777140.AWB79_05752"/>
<dbReference type="AlphaFoldDB" id="A0A158CR15"/>
<evidence type="ECO:0000313" key="3">
    <source>
        <dbReference type="Proteomes" id="UP000054851"/>
    </source>
</evidence>
<dbReference type="EMBL" id="FCOA02000026">
    <property type="protein sequence ID" value="SAK84306.1"/>
    <property type="molecule type" value="Genomic_DNA"/>
</dbReference>
<accession>A0A158CR15</accession>
<gene>
    <name evidence="2" type="ORF">AWB79_05752</name>
</gene>
<evidence type="ECO:0000259" key="1">
    <source>
        <dbReference type="Pfam" id="PF00293"/>
    </source>
</evidence>
<reference evidence="2" key="1">
    <citation type="submission" date="2016-01" db="EMBL/GenBank/DDBJ databases">
        <authorList>
            <person name="Peeters C."/>
        </authorList>
    </citation>
    <scope>NUCLEOTIDE SEQUENCE</scope>
    <source>
        <strain evidence="2">LMG 29322</strain>
    </source>
</reference>